<evidence type="ECO:0008006" key="3">
    <source>
        <dbReference type="Google" id="ProtNLM"/>
    </source>
</evidence>
<gene>
    <name evidence="1" type="ORF">CYCCA115_LOCUS4653</name>
</gene>
<reference evidence="1" key="1">
    <citation type="submission" date="2023-08" db="EMBL/GenBank/DDBJ databases">
        <authorList>
            <person name="Audoor S."/>
            <person name="Bilcke G."/>
        </authorList>
    </citation>
    <scope>NUCLEOTIDE SEQUENCE</scope>
</reference>
<sequence>MECFFCIQHAWDVLKSGCFQARLVIMGRFFCHQYGRMFHDAVFNQDISSWDVSSVTDMGYMFQLATAFNQDLSSWDVSSVTNMRWMFQGASAFNQDLSGWDVSSVTDMGHMFHTAESFNGDISSWDVRSCRNMLAMFLGATSFNSNLCPWGTRLPSNAKVSAMLFSISCPSKSSPDLSSNPPGPFCHFCI</sequence>
<keyword evidence="2" id="KW-1185">Reference proteome</keyword>
<dbReference type="EMBL" id="CAKOGP040000447">
    <property type="protein sequence ID" value="CAJ1935318.1"/>
    <property type="molecule type" value="Genomic_DNA"/>
</dbReference>
<organism evidence="1 2">
    <name type="scientific">Cylindrotheca closterium</name>
    <dbReference type="NCBI Taxonomy" id="2856"/>
    <lineage>
        <taxon>Eukaryota</taxon>
        <taxon>Sar</taxon>
        <taxon>Stramenopiles</taxon>
        <taxon>Ochrophyta</taxon>
        <taxon>Bacillariophyta</taxon>
        <taxon>Bacillariophyceae</taxon>
        <taxon>Bacillariophycidae</taxon>
        <taxon>Bacillariales</taxon>
        <taxon>Bacillariaceae</taxon>
        <taxon>Cylindrotheca</taxon>
    </lineage>
</organism>
<accession>A0AAD2CJ58</accession>
<evidence type="ECO:0000313" key="2">
    <source>
        <dbReference type="Proteomes" id="UP001295423"/>
    </source>
</evidence>
<dbReference type="InterPro" id="IPR005046">
    <property type="entry name" value="DUF285"/>
</dbReference>
<evidence type="ECO:0000313" key="1">
    <source>
        <dbReference type="EMBL" id="CAJ1935318.1"/>
    </source>
</evidence>
<dbReference type="Pfam" id="PF03382">
    <property type="entry name" value="DUF285"/>
    <property type="match status" value="1"/>
</dbReference>
<name>A0AAD2CJ58_9STRA</name>
<dbReference type="NCBIfam" id="TIGR02167">
    <property type="entry name" value="Liste_lipo_26"/>
    <property type="match status" value="3"/>
</dbReference>
<dbReference type="AlphaFoldDB" id="A0AAD2CJ58"/>
<comment type="caution">
    <text evidence="1">The sequence shown here is derived from an EMBL/GenBank/DDBJ whole genome shotgun (WGS) entry which is preliminary data.</text>
</comment>
<protein>
    <recommendedName>
        <fullName evidence="3">BspA family leucine-rich repeat surface protein</fullName>
    </recommendedName>
</protein>
<dbReference type="InterPro" id="IPR011889">
    <property type="entry name" value="Liste_lipo_26"/>
</dbReference>
<dbReference type="Proteomes" id="UP001295423">
    <property type="component" value="Unassembled WGS sequence"/>
</dbReference>
<proteinExistence type="predicted"/>